<dbReference type="Proteomes" id="UP000050823">
    <property type="component" value="Unassembled WGS sequence"/>
</dbReference>
<evidence type="ECO:0000256" key="2">
    <source>
        <dbReference type="ARBA" id="ARBA00022525"/>
    </source>
</evidence>
<evidence type="ECO:0000256" key="5">
    <source>
        <dbReference type="SAM" id="Phobius"/>
    </source>
</evidence>
<feature type="transmembrane region" description="Helical" evidence="5">
    <location>
        <begin position="47"/>
        <end position="66"/>
    </location>
</feature>
<dbReference type="EMBL" id="AYZB01000030">
    <property type="protein sequence ID" value="KRM22813.1"/>
    <property type="molecule type" value="Genomic_DNA"/>
</dbReference>
<dbReference type="NCBIfam" id="TIGR01167">
    <property type="entry name" value="LPXTG_anchor"/>
    <property type="match status" value="1"/>
</dbReference>
<keyword evidence="5" id="KW-1133">Transmembrane helix</keyword>
<keyword evidence="5" id="KW-0472">Membrane</keyword>
<feature type="domain" description="Gram-positive cocci surface proteins LPxTG" evidence="6">
    <location>
        <begin position="48"/>
        <end position="70"/>
    </location>
</feature>
<comment type="caution">
    <text evidence="7">The sequence shown here is derived from an EMBL/GenBank/DDBJ whole genome shotgun (WGS) entry which is preliminary data.</text>
</comment>
<evidence type="ECO:0000256" key="3">
    <source>
        <dbReference type="ARBA" id="ARBA00022729"/>
    </source>
</evidence>
<keyword evidence="2" id="KW-0964">Secreted</keyword>
<gene>
    <name evidence="7" type="ORF">FC90_GL000590</name>
</gene>
<proteinExistence type="predicted"/>
<keyword evidence="4" id="KW-0572">Peptidoglycan-anchor</keyword>
<dbReference type="Pfam" id="PF00746">
    <property type="entry name" value="Gram_pos_anchor"/>
    <property type="match status" value="1"/>
</dbReference>
<reference evidence="7 8" key="1">
    <citation type="journal article" date="2015" name="Genome Announc.">
        <title>Expanding the biotechnology potential of lactobacilli through comparative genomics of 213 strains and associated genera.</title>
        <authorList>
            <person name="Sun Z."/>
            <person name="Harris H.M."/>
            <person name="McCann A."/>
            <person name="Guo C."/>
            <person name="Argimon S."/>
            <person name="Zhang W."/>
            <person name="Yang X."/>
            <person name="Jeffery I.B."/>
            <person name="Cooney J.C."/>
            <person name="Kagawa T.F."/>
            <person name="Liu W."/>
            <person name="Song Y."/>
            <person name="Salvetti E."/>
            <person name="Wrobel A."/>
            <person name="Rasinkangas P."/>
            <person name="Parkhill J."/>
            <person name="Rea M.C."/>
            <person name="O'Sullivan O."/>
            <person name="Ritari J."/>
            <person name="Douillard F.P."/>
            <person name="Paul Ross R."/>
            <person name="Yang R."/>
            <person name="Briner A.E."/>
            <person name="Felis G.E."/>
            <person name="de Vos W.M."/>
            <person name="Barrangou R."/>
            <person name="Klaenhammer T.R."/>
            <person name="Caufield P.W."/>
            <person name="Cui Y."/>
            <person name="Zhang H."/>
            <person name="O'Toole P.W."/>
        </authorList>
    </citation>
    <scope>NUCLEOTIDE SEQUENCE [LARGE SCALE GENOMIC DNA]</scope>
    <source>
        <strain evidence="7 8">DSM 20719</strain>
    </source>
</reference>
<name>A0AA89I522_9LACO</name>
<organism evidence="7 8">
    <name type="scientific">Latilactobacillus graminis DSM 20719</name>
    <dbReference type="NCBI Taxonomy" id="1423752"/>
    <lineage>
        <taxon>Bacteria</taxon>
        <taxon>Bacillati</taxon>
        <taxon>Bacillota</taxon>
        <taxon>Bacilli</taxon>
        <taxon>Lactobacillales</taxon>
        <taxon>Lactobacillaceae</taxon>
        <taxon>Latilactobacillus</taxon>
    </lineage>
</organism>
<evidence type="ECO:0000313" key="7">
    <source>
        <dbReference type="EMBL" id="KRM22813.1"/>
    </source>
</evidence>
<evidence type="ECO:0000256" key="4">
    <source>
        <dbReference type="ARBA" id="ARBA00023088"/>
    </source>
</evidence>
<keyword evidence="1" id="KW-0134">Cell wall</keyword>
<protein>
    <recommendedName>
        <fullName evidence="6">Gram-positive cocci surface proteins LPxTG domain-containing protein</fullName>
    </recommendedName>
</protein>
<dbReference type="AlphaFoldDB" id="A0AA89I522"/>
<evidence type="ECO:0000256" key="1">
    <source>
        <dbReference type="ARBA" id="ARBA00022512"/>
    </source>
</evidence>
<evidence type="ECO:0000259" key="6">
    <source>
        <dbReference type="Pfam" id="PF00746"/>
    </source>
</evidence>
<keyword evidence="5" id="KW-0812">Transmembrane</keyword>
<accession>A0AA89I522</accession>
<sequence>MIAPNGYEVANDIEFDVVNGKSVSVTMHDKLTPKALLKAGQQRQQNAMYLLIAGVLMFAFGIYLLFKNKKATK</sequence>
<keyword evidence="3" id="KW-0732">Signal</keyword>
<evidence type="ECO:0000313" key="8">
    <source>
        <dbReference type="Proteomes" id="UP000050823"/>
    </source>
</evidence>
<dbReference type="InterPro" id="IPR019931">
    <property type="entry name" value="LPXTG_anchor"/>
</dbReference>